<dbReference type="Gene3D" id="3.40.50.2000">
    <property type="entry name" value="Glycogen Phosphorylase B"/>
    <property type="match status" value="2"/>
</dbReference>
<dbReference type="RefSeq" id="WP_184012294.1">
    <property type="nucleotide sequence ID" value="NZ_JACIJS010000007.1"/>
</dbReference>
<accession>A0A840WPJ2</accession>
<dbReference type="CDD" id="cd03819">
    <property type="entry name" value="GT4_WavL-like"/>
    <property type="match status" value="1"/>
</dbReference>
<dbReference type="Proteomes" id="UP000553766">
    <property type="component" value="Unassembled WGS sequence"/>
</dbReference>
<sequence>MSSDALVIEDAVGVDTARPLTVLQLVPGLESGGVERGTVEVAQAITAAGGRALVASNGGRLEPLLRRAGGEQIALDVGAKSPFAIARNAKAIAEIIRTHQVDVIHARSRAPAWAGWKAAQATGTPFVTTYHGTYSEPNWLKKRYNSVMAKGRPTIAISEFIKGLVQQRYGLSDEDIVVIPRGADIDTFAEEMVSTERTIALAQSWGVIEDPRPIVLLPGRLTGWKGHRDMIAATAKVVAMGETDFQVVFAGDDGGSGFGRTLEKEVVEAGLTGQIRMVGHCTDMEAAYKLAAVVVSASTDPEAFGRVSVEAQAMGRPVIASAHGGSVETVDHGKTGWLYPPGNTEALAQAICDALRLDPSGRAHMGLAGRARIRSRFTIRMLQDATLRVYEQAAGRSF</sequence>
<dbReference type="AlphaFoldDB" id="A0A840WPJ2"/>
<feature type="domain" description="Glycosyltransferase subfamily 4-like N-terminal" evidence="2">
    <location>
        <begin position="32"/>
        <end position="186"/>
    </location>
</feature>
<evidence type="ECO:0000313" key="4">
    <source>
        <dbReference type="Proteomes" id="UP000553766"/>
    </source>
</evidence>
<keyword evidence="3" id="KW-0808">Transferase</keyword>
<keyword evidence="4" id="KW-1185">Reference proteome</keyword>
<evidence type="ECO:0000313" key="3">
    <source>
        <dbReference type="EMBL" id="MBB5516571.1"/>
    </source>
</evidence>
<proteinExistence type="predicted"/>
<protein>
    <submittedName>
        <fullName evidence="3">Glycosyltransferase involved in cell wall biosynthesis</fullName>
    </submittedName>
</protein>
<comment type="caution">
    <text evidence="3">The sequence shown here is derived from an EMBL/GenBank/DDBJ whole genome shotgun (WGS) entry which is preliminary data.</text>
</comment>
<gene>
    <name evidence="3" type="ORF">FHS89_002602</name>
</gene>
<evidence type="ECO:0000259" key="2">
    <source>
        <dbReference type="Pfam" id="PF13439"/>
    </source>
</evidence>
<dbReference type="PANTHER" id="PTHR12526:SF638">
    <property type="entry name" value="SPORE COAT PROTEIN SA"/>
    <property type="match status" value="1"/>
</dbReference>
<organism evidence="3 4">
    <name type="scientific">Rubricella aquisinus</name>
    <dbReference type="NCBI Taxonomy" id="2028108"/>
    <lineage>
        <taxon>Bacteria</taxon>
        <taxon>Pseudomonadati</taxon>
        <taxon>Pseudomonadota</taxon>
        <taxon>Alphaproteobacteria</taxon>
        <taxon>Rhodobacterales</taxon>
        <taxon>Paracoccaceae</taxon>
        <taxon>Rubricella</taxon>
    </lineage>
</organism>
<dbReference type="SUPFAM" id="SSF53756">
    <property type="entry name" value="UDP-Glycosyltransferase/glycogen phosphorylase"/>
    <property type="match status" value="1"/>
</dbReference>
<dbReference type="EMBL" id="JACIJS010000007">
    <property type="protein sequence ID" value="MBB5516571.1"/>
    <property type="molecule type" value="Genomic_DNA"/>
</dbReference>
<reference evidence="3 4" key="1">
    <citation type="submission" date="2020-08" db="EMBL/GenBank/DDBJ databases">
        <title>Genomic Encyclopedia of Type Strains, Phase IV (KMG-IV): sequencing the most valuable type-strain genomes for metagenomic binning, comparative biology and taxonomic classification.</title>
        <authorList>
            <person name="Goeker M."/>
        </authorList>
    </citation>
    <scope>NUCLEOTIDE SEQUENCE [LARGE SCALE GENOMIC DNA]</scope>
    <source>
        <strain evidence="3 4">DSM 103377</strain>
    </source>
</reference>
<feature type="domain" description="Glycosyl transferase family 1" evidence="1">
    <location>
        <begin position="209"/>
        <end position="370"/>
    </location>
</feature>
<evidence type="ECO:0000259" key="1">
    <source>
        <dbReference type="Pfam" id="PF00534"/>
    </source>
</evidence>
<dbReference type="GO" id="GO:0016757">
    <property type="term" value="F:glycosyltransferase activity"/>
    <property type="evidence" value="ECO:0007669"/>
    <property type="project" value="InterPro"/>
</dbReference>
<dbReference type="Pfam" id="PF00534">
    <property type="entry name" value="Glycos_transf_1"/>
    <property type="match status" value="1"/>
</dbReference>
<dbReference type="PANTHER" id="PTHR12526">
    <property type="entry name" value="GLYCOSYLTRANSFERASE"/>
    <property type="match status" value="1"/>
</dbReference>
<dbReference type="InterPro" id="IPR028098">
    <property type="entry name" value="Glyco_trans_4-like_N"/>
</dbReference>
<dbReference type="Pfam" id="PF13439">
    <property type="entry name" value="Glyco_transf_4"/>
    <property type="match status" value="1"/>
</dbReference>
<name>A0A840WPJ2_9RHOB</name>
<dbReference type="InterPro" id="IPR001296">
    <property type="entry name" value="Glyco_trans_1"/>
</dbReference>